<comment type="caution">
    <text evidence="17">The sequence shown here is derived from an EMBL/GenBank/DDBJ whole genome shotgun (WGS) entry which is preliminary data.</text>
</comment>
<reference evidence="17 18" key="1">
    <citation type="submission" date="2017-03" db="EMBL/GenBank/DDBJ databases">
        <title>An alternative strategy for trypanosome survival in the mammalian bloodstream revealed through genome and transcriptome analysis of the ubiquitous bovine parasite Trypanosoma (Megatrypanum) theileri.</title>
        <authorList>
            <person name="Kelly S."/>
            <person name="Ivens A."/>
            <person name="Mott A."/>
            <person name="O'Neill E."/>
            <person name="Emms D."/>
            <person name="Macleod O."/>
            <person name="Voorheis P."/>
            <person name="Matthews J."/>
            <person name="Matthews K."/>
            <person name="Carrington M."/>
        </authorList>
    </citation>
    <scope>NUCLEOTIDE SEQUENCE [LARGE SCALE GENOMIC DNA]</scope>
    <source>
        <strain evidence="17">Edinburgh</strain>
    </source>
</reference>
<evidence type="ECO:0000256" key="9">
    <source>
        <dbReference type="ARBA" id="ARBA00022889"/>
    </source>
</evidence>
<keyword evidence="5 15" id="KW-0479">Metal-binding</keyword>
<dbReference type="Pfam" id="PF01457">
    <property type="entry name" value="Peptidase_M8"/>
    <property type="match status" value="1"/>
</dbReference>
<comment type="subcellular location">
    <subcellularLocation>
        <location evidence="2">Membrane</location>
    </subcellularLocation>
</comment>
<dbReference type="EMBL" id="NBCO01000165">
    <property type="protein sequence ID" value="ORC80395.1"/>
    <property type="molecule type" value="Genomic_DNA"/>
</dbReference>
<keyword evidence="7 16" id="KW-0378">Hydrolase</keyword>
<dbReference type="GO" id="GO:0016020">
    <property type="term" value="C:membrane"/>
    <property type="evidence" value="ECO:0007669"/>
    <property type="project" value="UniProtKB-SubCell"/>
</dbReference>
<keyword evidence="9" id="KW-0130">Cell adhesion</keyword>
<feature type="binding site" evidence="15">
    <location>
        <position position="187"/>
    </location>
    <ligand>
        <name>Zn(2+)</name>
        <dbReference type="ChEBI" id="CHEBI:29105"/>
        <note>catalytic</note>
    </ligand>
</feature>
<dbReference type="SUPFAM" id="SSF55486">
    <property type="entry name" value="Metalloproteases ('zincins'), catalytic domain"/>
    <property type="match status" value="1"/>
</dbReference>
<evidence type="ECO:0000256" key="15">
    <source>
        <dbReference type="PIRSR" id="PIRSR601577-2"/>
    </source>
</evidence>
<evidence type="ECO:0000313" key="18">
    <source>
        <dbReference type="Proteomes" id="UP000192257"/>
    </source>
</evidence>
<evidence type="ECO:0000256" key="6">
    <source>
        <dbReference type="ARBA" id="ARBA00022729"/>
    </source>
</evidence>
<feature type="non-terminal residue" evidence="17">
    <location>
        <position position="1"/>
    </location>
</feature>
<evidence type="ECO:0000256" key="1">
    <source>
        <dbReference type="ARBA" id="ARBA00001249"/>
    </source>
</evidence>
<evidence type="ECO:0000256" key="16">
    <source>
        <dbReference type="RuleBase" id="RU366077"/>
    </source>
</evidence>
<comment type="catalytic activity">
    <reaction evidence="1">
        <text>Preference for hydrophobic residues at P1 and P1' and basic residues at P2' and P3'. A model nonapeptide is cleaved at -Ala-Tyr-|-Leu-Lys-Lys-.</text>
        <dbReference type="EC" id="3.4.24.36"/>
    </reaction>
</comment>
<sequence>LAEKYAIVTKEGQEWQPIRIHVSAEAVDAAVEKCKDWAAQATKKNIRGDTVDPNYVELVYPEATEHCSEETLITEEKRDILVKKLLPAAIKLHSERLSVHPVQGNLVLHKTLFEGDAPCSFFKPPEKHHSTGVPGADFVLYVTTNKKSDESVKICAYGYGHRPIAAVKNFLPSEIGETRRLVRMAAHDIAHALGFDTRRMERIGMIYSATINNNSDKVVYFVKSSNTNEVVRKHYACKNSTNGMRLDMVSNNVPSSHWDRHVAKDELMSTYGNESSGMFYTALTLATFHDMKFYQANFSMAESM</sequence>
<dbReference type="PANTHER" id="PTHR10942">
    <property type="entry name" value="LEISHMANOLYSIN-LIKE PEPTIDASE"/>
    <property type="match status" value="1"/>
</dbReference>
<keyword evidence="13" id="KW-1015">Disulfide bond</keyword>
<protein>
    <recommendedName>
        <fullName evidence="16">Leishmanolysin-like peptidase</fullName>
        <ecNumber evidence="16">3.4.24.-</ecNumber>
    </recommendedName>
</protein>
<dbReference type="InterPro" id="IPR001577">
    <property type="entry name" value="Peptidase_M8"/>
</dbReference>
<dbReference type="GO" id="GO:0007155">
    <property type="term" value="P:cell adhesion"/>
    <property type="evidence" value="ECO:0007669"/>
    <property type="project" value="UniProtKB-KW"/>
</dbReference>
<keyword evidence="11" id="KW-0472">Membrane</keyword>
<evidence type="ECO:0000256" key="4">
    <source>
        <dbReference type="ARBA" id="ARBA00022670"/>
    </source>
</evidence>
<dbReference type="Proteomes" id="UP000192257">
    <property type="component" value="Unassembled WGS sequence"/>
</dbReference>
<evidence type="ECO:0000256" key="10">
    <source>
        <dbReference type="ARBA" id="ARBA00023049"/>
    </source>
</evidence>
<keyword evidence="10 15" id="KW-0482">Metalloprotease</keyword>
<dbReference type="EC" id="3.4.24.-" evidence="16"/>
<evidence type="ECO:0000256" key="12">
    <source>
        <dbReference type="ARBA" id="ARBA00023145"/>
    </source>
</evidence>
<dbReference type="GeneID" id="39991726"/>
<keyword evidence="12" id="KW-0865">Zymogen</keyword>
<evidence type="ECO:0000256" key="14">
    <source>
        <dbReference type="ARBA" id="ARBA00023180"/>
    </source>
</evidence>
<dbReference type="RefSeq" id="XP_028876757.1">
    <property type="nucleotide sequence ID" value="XM_029031946.1"/>
</dbReference>
<keyword evidence="4 16" id="KW-0645">Protease</keyword>
<organism evidence="17 18">
    <name type="scientific">Trypanosoma theileri</name>
    <dbReference type="NCBI Taxonomy" id="67003"/>
    <lineage>
        <taxon>Eukaryota</taxon>
        <taxon>Discoba</taxon>
        <taxon>Euglenozoa</taxon>
        <taxon>Kinetoplastea</taxon>
        <taxon>Metakinetoplastina</taxon>
        <taxon>Trypanosomatida</taxon>
        <taxon>Trypanosomatidae</taxon>
        <taxon>Trypanosoma</taxon>
    </lineage>
</organism>
<proteinExistence type="inferred from homology"/>
<evidence type="ECO:0000256" key="5">
    <source>
        <dbReference type="ARBA" id="ARBA00022723"/>
    </source>
</evidence>
<evidence type="ECO:0000256" key="2">
    <source>
        <dbReference type="ARBA" id="ARBA00004370"/>
    </source>
</evidence>
<feature type="binding site" evidence="15">
    <location>
        <position position="257"/>
    </location>
    <ligand>
        <name>Zn(2+)</name>
        <dbReference type="ChEBI" id="CHEBI:29105"/>
        <note>catalytic</note>
    </ligand>
</feature>
<evidence type="ECO:0000256" key="11">
    <source>
        <dbReference type="ARBA" id="ARBA00023136"/>
    </source>
</evidence>
<evidence type="ECO:0000256" key="3">
    <source>
        <dbReference type="ARBA" id="ARBA00005860"/>
    </source>
</evidence>
<evidence type="ECO:0000256" key="8">
    <source>
        <dbReference type="ARBA" id="ARBA00022833"/>
    </source>
</evidence>
<name>A0A1X0NDI6_9TRYP</name>
<keyword evidence="8 15" id="KW-0862">Zinc</keyword>
<dbReference type="GO" id="GO:0004222">
    <property type="term" value="F:metalloendopeptidase activity"/>
    <property type="evidence" value="ECO:0007669"/>
    <property type="project" value="UniProtKB-UniRule"/>
</dbReference>
<keyword evidence="6" id="KW-0732">Signal</keyword>
<dbReference type="VEuPathDB" id="TriTrypDB:TM35_001651000"/>
<comment type="cofactor">
    <cofactor evidence="15 16">
        <name>Zn(2+)</name>
        <dbReference type="ChEBI" id="CHEBI:29105"/>
    </cofactor>
    <text evidence="15 16">Binds 1 zinc ion per subunit.</text>
</comment>
<evidence type="ECO:0000256" key="13">
    <source>
        <dbReference type="ARBA" id="ARBA00023157"/>
    </source>
</evidence>
<evidence type="ECO:0000256" key="7">
    <source>
        <dbReference type="ARBA" id="ARBA00022801"/>
    </source>
</evidence>
<evidence type="ECO:0000313" key="17">
    <source>
        <dbReference type="EMBL" id="ORC80395.1"/>
    </source>
</evidence>
<dbReference type="PANTHER" id="PTHR10942:SF0">
    <property type="entry name" value="LEISHMANOLYSIN-LIKE PEPTIDASE"/>
    <property type="match status" value="1"/>
</dbReference>
<dbReference type="PRINTS" id="PR00782">
    <property type="entry name" value="LSHMANOLYSIN"/>
</dbReference>
<dbReference type="OrthoDB" id="527990at2759"/>
<feature type="non-terminal residue" evidence="17">
    <location>
        <position position="304"/>
    </location>
</feature>
<dbReference type="GO" id="GO:0046872">
    <property type="term" value="F:metal ion binding"/>
    <property type="evidence" value="ECO:0007669"/>
    <property type="project" value="UniProtKB-KW"/>
</dbReference>
<accession>A0A1X0NDI6</accession>
<dbReference type="Gene3D" id="3.90.132.10">
    <property type="entry name" value="Leishmanolysin , domain 2"/>
    <property type="match status" value="1"/>
</dbReference>
<dbReference type="GO" id="GO:0005737">
    <property type="term" value="C:cytoplasm"/>
    <property type="evidence" value="ECO:0007669"/>
    <property type="project" value="TreeGrafter"/>
</dbReference>
<feature type="binding site" evidence="15">
    <location>
        <position position="191"/>
    </location>
    <ligand>
        <name>Zn(2+)</name>
        <dbReference type="ChEBI" id="CHEBI:29105"/>
        <note>catalytic</note>
    </ligand>
</feature>
<dbReference type="AlphaFoldDB" id="A0A1X0NDI6"/>
<keyword evidence="18" id="KW-1185">Reference proteome</keyword>
<comment type="similarity">
    <text evidence="3 16">Belongs to the peptidase M8 family.</text>
</comment>
<gene>
    <name evidence="17" type="ORF">TM35_001651000</name>
</gene>
<dbReference type="GO" id="GO:0006508">
    <property type="term" value="P:proteolysis"/>
    <property type="evidence" value="ECO:0007669"/>
    <property type="project" value="UniProtKB-KW"/>
</dbReference>
<dbReference type="Gene3D" id="3.10.170.20">
    <property type="match status" value="1"/>
</dbReference>
<keyword evidence="14" id="KW-0325">Glycoprotein</keyword>